<protein>
    <submittedName>
        <fullName evidence="7">Putative MFS-type transporter</fullName>
    </submittedName>
</protein>
<keyword evidence="4 6" id="KW-1133">Transmembrane helix</keyword>
<feature type="transmembrane region" description="Helical" evidence="6">
    <location>
        <begin position="413"/>
        <end position="433"/>
    </location>
</feature>
<dbReference type="SUPFAM" id="SSF103473">
    <property type="entry name" value="MFS general substrate transporter"/>
    <property type="match status" value="1"/>
</dbReference>
<evidence type="ECO:0000256" key="6">
    <source>
        <dbReference type="SAM" id="Phobius"/>
    </source>
</evidence>
<keyword evidence="5 6" id="KW-0472">Membrane</keyword>
<evidence type="ECO:0000313" key="7">
    <source>
        <dbReference type="EMBL" id="MQY27034.1"/>
    </source>
</evidence>
<accession>A0A7K0DQD4</accession>
<dbReference type="AlphaFoldDB" id="A0A7K0DQD4"/>
<feature type="transmembrane region" description="Helical" evidence="6">
    <location>
        <begin position="288"/>
        <end position="308"/>
    </location>
</feature>
<reference evidence="7 8" key="1">
    <citation type="submission" date="2019-10" db="EMBL/GenBank/DDBJ databases">
        <title>Nocardia macrotermitis sp. nov. and Nocardia aurantia sp. nov., isolated from the gut of fungus growing-termite Macrotermes natalensis.</title>
        <authorList>
            <person name="Benndorf R."/>
            <person name="Schwitalla J."/>
            <person name="Martin K."/>
            <person name="De Beer W."/>
            <person name="Kaster A.-K."/>
            <person name="Vollmers J."/>
            <person name="Poulsen M."/>
            <person name="Beemelmanns C."/>
        </authorList>
    </citation>
    <scope>NUCLEOTIDE SEQUENCE [LARGE SCALE GENOMIC DNA]</scope>
    <source>
        <strain evidence="7 8">RB56</strain>
    </source>
</reference>
<feature type="transmembrane region" description="Helical" evidence="6">
    <location>
        <begin position="88"/>
        <end position="112"/>
    </location>
</feature>
<keyword evidence="8" id="KW-1185">Reference proteome</keyword>
<dbReference type="Gene3D" id="1.20.1250.20">
    <property type="entry name" value="MFS general substrate transporter like domains"/>
    <property type="match status" value="1"/>
</dbReference>
<dbReference type="PANTHER" id="PTHR23513:SF17">
    <property type="entry name" value="MEMBRANE PROTEIN"/>
    <property type="match status" value="1"/>
</dbReference>
<dbReference type="Proteomes" id="UP000431401">
    <property type="component" value="Unassembled WGS sequence"/>
</dbReference>
<proteinExistence type="predicted"/>
<evidence type="ECO:0000256" key="3">
    <source>
        <dbReference type="ARBA" id="ARBA00022692"/>
    </source>
</evidence>
<evidence type="ECO:0000256" key="4">
    <source>
        <dbReference type="ARBA" id="ARBA00022989"/>
    </source>
</evidence>
<feature type="transmembrane region" description="Helical" evidence="6">
    <location>
        <begin position="181"/>
        <end position="204"/>
    </location>
</feature>
<feature type="transmembrane region" description="Helical" evidence="6">
    <location>
        <begin position="346"/>
        <end position="364"/>
    </location>
</feature>
<name>A0A7K0DQD4_9NOCA</name>
<keyword evidence="2" id="KW-1003">Cell membrane</keyword>
<feature type="transmembrane region" description="Helical" evidence="6">
    <location>
        <begin position="56"/>
        <end position="76"/>
    </location>
</feature>
<evidence type="ECO:0000256" key="5">
    <source>
        <dbReference type="ARBA" id="ARBA00023136"/>
    </source>
</evidence>
<feature type="transmembrane region" description="Helical" evidence="6">
    <location>
        <begin position="153"/>
        <end position="175"/>
    </location>
</feature>
<evidence type="ECO:0000313" key="8">
    <source>
        <dbReference type="Proteomes" id="UP000431401"/>
    </source>
</evidence>
<dbReference type="CDD" id="cd06173">
    <property type="entry name" value="MFS_MefA_like"/>
    <property type="match status" value="1"/>
</dbReference>
<feature type="transmembrane region" description="Helical" evidence="6">
    <location>
        <begin position="385"/>
        <end position="407"/>
    </location>
</feature>
<comment type="caution">
    <text evidence="7">The sequence shown here is derived from an EMBL/GenBank/DDBJ whole genome shotgun (WGS) entry which is preliminary data.</text>
</comment>
<gene>
    <name evidence="7" type="ORF">NRB56_26160</name>
</gene>
<comment type="subcellular location">
    <subcellularLocation>
        <location evidence="1">Cell membrane</location>
        <topology evidence="1">Multi-pass membrane protein</topology>
    </subcellularLocation>
</comment>
<feature type="transmembrane region" description="Helical" evidence="6">
    <location>
        <begin position="246"/>
        <end position="268"/>
    </location>
</feature>
<dbReference type="OrthoDB" id="3688258at2"/>
<keyword evidence="3 6" id="KW-0812">Transmembrane</keyword>
<dbReference type="GO" id="GO:0005886">
    <property type="term" value="C:plasma membrane"/>
    <property type="evidence" value="ECO:0007669"/>
    <property type="project" value="UniProtKB-SubCell"/>
</dbReference>
<feature type="transmembrane region" description="Helical" evidence="6">
    <location>
        <begin position="118"/>
        <end position="141"/>
    </location>
</feature>
<sequence length="455" mass="45856">MTESRGRRAAWLAGVRRPGVLRLALVRFAGQFGDGMFQAALGGAILFNPERETDPLAIAGGFTVLLLPYSIIGPYAGALLDRWDRRTVLLVANLLRALLIGVTAVGLLGGIHNLPLELLALAVVGISRFVLAGVSAALPRVLAPQLLVPMNSVLATVASGCAAAGAALAVALIGALGSGNLASAVATGGSAVGSVLGALAAASFGARVLGPDTRGHHPDDTGSVRAIRTGLRTGARAVWESAECTTAMIGVAAHRIVFGADTLIMVLVLRRDRTAGLTLHSGLGGFGVAIAAAASGMLVAAVLAPVLIPRLGRPRTVTAGLAVAVVVQALLVTPVTLAGGPGDRHAYQLLLAGAFLLGLAGQTIKLTGDATLQLDVDDARRGQVFALQDTIFNIAFVLAVGVVALIIPPDGRSVPVALAGAGVYALGVVAVLLNGRRPAPRAESDGPGAARPLPT</sequence>
<dbReference type="RefSeq" id="WP_153341731.1">
    <property type="nucleotide sequence ID" value="NZ_WEGI01000005.1"/>
</dbReference>
<dbReference type="PANTHER" id="PTHR23513">
    <property type="entry name" value="INTEGRAL MEMBRANE EFFLUX PROTEIN-RELATED"/>
    <property type="match status" value="1"/>
</dbReference>
<evidence type="ECO:0000256" key="1">
    <source>
        <dbReference type="ARBA" id="ARBA00004651"/>
    </source>
</evidence>
<feature type="transmembrane region" description="Helical" evidence="6">
    <location>
        <begin position="320"/>
        <end position="340"/>
    </location>
</feature>
<dbReference type="EMBL" id="WEGI01000005">
    <property type="protein sequence ID" value="MQY27034.1"/>
    <property type="molecule type" value="Genomic_DNA"/>
</dbReference>
<evidence type="ECO:0000256" key="2">
    <source>
        <dbReference type="ARBA" id="ARBA00022475"/>
    </source>
</evidence>
<organism evidence="7 8">
    <name type="scientific">Nocardia aurantia</name>
    <dbReference type="NCBI Taxonomy" id="2585199"/>
    <lineage>
        <taxon>Bacteria</taxon>
        <taxon>Bacillati</taxon>
        <taxon>Actinomycetota</taxon>
        <taxon>Actinomycetes</taxon>
        <taxon>Mycobacteriales</taxon>
        <taxon>Nocardiaceae</taxon>
        <taxon>Nocardia</taxon>
    </lineage>
</organism>
<dbReference type="InterPro" id="IPR036259">
    <property type="entry name" value="MFS_trans_sf"/>
</dbReference>